<organism evidence="2 3">
    <name type="scientific">Desulfosporosinus acidiphilus (strain DSM 22704 / JCM 16185 / SJ4)</name>
    <dbReference type="NCBI Taxonomy" id="646529"/>
    <lineage>
        <taxon>Bacteria</taxon>
        <taxon>Bacillati</taxon>
        <taxon>Bacillota</taxon>
        <taxon>Clostridia</taxon>
        <taxon>Eubacteriales</taxon>
        <taxon>Desulfitobacteriaceae</taxon>
        <taxon>Desulfosporosinus</taxon>
    </lineage>
</organism>
<protein>
    <submittedName>
        <fullName evidence="2">Primase C terminal 1 (PriCT-1)</fullName>
    </submittedName>
</protein>
<dbReference type="AlphaFoldDB" id="I4DCS0"/>
<dbReference type="HOGENOM" id="CLU_588919_0_0_9"/>
<name>I4DCS0_DESAJ</name>
<sequence>MLHEIFDPVLPFISRYKIEKLHKDTGVLFSADVKSDARLVWTLPDLLESEKTYITSSTFFGRRRQRRYVRHVMAIVCDFDSEPGTTFDDILGRYYTAHLPLPELIIATATPGHYQAWNVFDVPLRIKHELLLAKEYKVHEAMVKALGADLNAIGPERWVRRPSEENIVYYDHYSRTSWDELCTWYDAQRPSRAASAPKKVVFVGTVLATPAGKRIQDAAAERGCRNKWAYGLGLCLYDAGILASDIRNKLHSWNRAIKEPLPLSDIETIFRSVMSGRHHASSRVLESITGLSARIKGWYKWAKPRNRRRDHLFEVKDDIISDLLRYGTVAETQRAWSSRLGVALRSFKLMLAALREEGIVTATVGHGRYASSSYCLSDAFLKSLEESQYQVAVGSEDFSKGLPIVHKAHSSLGGTCPSLGKGGLAGTSSCCDSSLLFPKNMISGSGGVWRKPNDDSTDGSFRGS</sequence>
<dbReference type="RefSeq" id="WP_014825106.1">
    <property type="nucleotide sequence ID" value="NC_018066.1"/>
</dbReference>
<dbReference type="Proteomes" id="UP000002892">
    <property type="component" value="Plasmid pDESACI.01"/>
</dbReference>
<dbReference type="InterPro" id="IPR014820">
    <property type="entry name" value="PriCT_1"/>
</dbReference>
<evidence type="ECO:0000313" key="2">
    <source>
        <dbReference type="EMBL" id="AFM43594.1"/>
    </source>
</evidence>
<gene>
    <name evidence="2" type="ordered locus">Desaci_4768</name>
</gene>
<evidence type="ECO:0000259" key="1">
    <source>
        <dbReference type="Pfam" id="PF08708"/>
    </source>
</evidence>
<geneLocation type="plasmid" evidence="2 3">
    <name>pDESACI.01</name>
</geneLocation>
<dbReference type="KEGG" id="dai:Desaci_4768"/>
<keyword evidence="3" id="KW-1185">Reference proteome</keyword>
<accession>I4DCS0</accession>
<keyword evidence="2" id="KW-0614">Plasmid</keyword>
<reference evidence="3" key="1">
    <citation type="journal article" date="2012" name="J. Bacteriol.">
        <title>Complete genome sequences of Desulfosporosinus orientis DSM765T, Desulfosporosinus youngiae DSM17734T, Desulfosporosinus meridiei DSM13257T, and Desulfosporosinus acidiphilus DSM22704T.</title>
        <authorList>
            <person name="Pester M."/>
            <person name="Brambilla E."/>
            <person name="Alazard D."/>
            <person name="Rattei T."/>
            <person name="Weinmaier T."/>
            <person name="Han J."/>
            <person name="Lucas S."/>
            <person name="Lapidus A."/>
            <person name="Cheng J.F."/>
            <person name="Goodwin L."/>
            <person name="Pitluck S."/>
            <person name="Peters L."/>
            <person name="Ovchinnikova G."/>
            <person name="Teshima H."/>
            <person name="Detter J.C."/>
            <person name="Han C.S."/>
            <person name="Tapia R."/>
            <person name="Land M.L."/>
            <person name="Hauser L."/>
            <person name="Kyrpides N.C."/>
            <person name="Ivanova N.N."/>
            <person name="Pagani I."/>
            <person name="Huntmann M."/>
            <person name="Wei C.L."/>
            <person name="Davenport K.W."/>
            <person name="Daligault H."/>
            <person name="Chain P.S."/>
            <person name="Chen A."/>
            <person name="Mavromatis K."/>
            <person name="Markowitz V."/>
            <person name="Szeto E."/>
            <person name="Mikhailova N."/>
            <person name="Pati A."/>
            <person name="Wagner M."/>
            <person name="Woyke T."/>
            <person name="Ollivier B."/>
            <person name="Klenk H.P."/>
            <person name="Spring S."/>
            <person name="Loy A."/>
        </authorList>
    </citation>
    <scope>NUCLEOTIDE SEQUENCE [LARGE SCALE GENOMIC DNA]</scope>
    <source>
        <strain evidence="3">DSM 22704 / JCM 16185 / SJ4</strain>
    </source>
</reference>
<dbReference type="Pfam" id="PF08708">
    <property type="entry name" value="PriCT_1"/>
    <property type="match status" value="1"/>
</dbReference>
<proteinExistence type="predicted"/>
<dbReference type="EMBL" id="CP003640">
    <property type="protein sequence ID" value="AFM43594.1"/>
    <property type="molecule type" value="Genomic_DNA"/>
</dbReference>
<feature type="domain" description="Primase C-terminal 1" evidence="1">
    <location>
        <begin position="221"/>
        <end position="275"/>
    </location>
</feature>
<dbReference type="OrthoDB" id="1790977at2"/>
<evidence type="ECO:0000313" key="3">
    <source>
        <dbReference type="Proteomes" id="UP000002892"/>
    </source>
</evidence>